<evidence type="ECO:0000313" key="3">
    <source>
        <dbReference type="EMBL" id="ADK83422.1"/>
    </source>
</evidence>
<dbReference type="RefSeq" id="WP_013256878.1">
    <property type="nucleotide sequence ID" value="NC_014365.1"/>
</dbReference>
<dbReference type="Gene3D" id="1.10.3210.10">
    <property type="entry name" value="Hypothetical protein af1432"/>
    <property type="match status" value="1"/>
</dbReference>
<dbReference type="PROSITE" id="PS50110">
    <property type="entry name" value="RESPONSE_REGULATORY"/>
    <property type="match status" value="1"/>
</dbReference>
<dbReference type="Proteomes" id="UP000009047">
    <property type="component" value="Chromosome"/>
</dbReference>
<dbReference type="Pfam" id="PF00072">
    <property type="entry name" value="Response_reg"/>
    <property type="match status" value="1"/>
</dbReference>
<gene>
    <name evidence="3" type="ordered locus">Deba_0043</name>
</gene>
<accession>E1QDA3</accession>
<dbReference type="Gene3D" id="3.40.50.2300">
    <property type="match status" value="1"/>
</dbReference>
<dbReference type="SMART" id="SM00448">
    <property type="entry name" value="REC"/>
    <property type="match status" value="1"/>
</dbReference>
<dbReference type="PANTHER" id="PTHR45228">
    <property type="entry name" value="CYCLIC DI-GMP PHOSPHODIESTERASE TM_0186-RELATED"/>
    <property type="match status" value="1"/>
</dbReference>
<proteinExistence type="predicted"/>
<dbReference type="HOGENOM" id="CLU_000445_92_10_7"/>
<evidence type="ECO:0000313" key="4">
    <source>
        <dbReference type="Proteomes" id="UP000009047"/>
    </source>
</evidence>
<organism evidence="3 4">
    <name type="scientific">Desulfarculus baarsii (strain ATCC 33931 / DSM 2075 / LMG 7858 / VKM B-1802 / 2st14)</name>
    <dbReference type="NCBI Taxonomy" id="644282"/>
    <lineage>
        <taxon>Bacteria</taxon>
        <taxon>Pseudomonadati</taxon>
        <taxon>Thermodesulfobacteriota</taxon>
        <taxon>Desulfarculia</taxon>
        <taxon>Desulfarculales</taxon>
        <taxon>Desulfarculaceae</taxon>
        <taxon>Desulfarculus</taxon>
    </lineage>
</organism>
<evidence type="ECO:0000256" key="1">
    <source>
        <dbReference type="PROSITE-ProRule" id="PRU00169"/>
    </source>
</evidence>
<dbReference type="STRING" id="644282.Deba_0043"/>
<name>E1QDA3_DESB2</name>
<dbReference type="KEGG" id="dbr:Deba_0043"/>
<dbReference type="PANTHER" id="PTHR45228:SF8">
    <property type="entry name" value="TWO-COMPONENT RESPONSE REGULATOR-RELATED"/>
    <property type="match status" value="1"/>
</dbReference>
<dbReference type="GO" id="GO:0000160">
    <property type="term" value="P:phosphorelay signal transduction system"/>
    <property type="evidence" value="ECO:0007669"/>
    <property type="project" value="InterPro"/>
</dbReference>
<evidence type="ECO:0000259" key="2">
    <source>
        <dbReference type="PROSITE" id="PS50110"/>
    </source>
</evidence>
<dbReference type="eggNOG" id="COG3437">
    <property type="taxonomic scope" value="Bacteria"/>
</dbReference>
<dbReference type="AlphaFoldDB" id="E1QDA3"/>
<dbReference type="InterPro" id="IPR001789">
    <property type="entry name" value="Sig_transdc_resp-reg_receiver"/>
</dbReference>
<protein>
    <submittedName>
        <fullName evidence="3">Response regulator receiver protein</fullName>
    </submittedName>
</protein>
<dbReference type="SUPFAM" id="SSF52172">
    <property type="entry name" value="CheY-like"/>
    <property type="match status" value="1"/>
</dbReference>
<sequence length="384" mass="42275">MSPNKPPEKILFVDDEAAVLDSFKRQLRGKFDIDTALGPAAAQQAIQNDGPYAVIVSDMKMPGMNGAQLLAWARGASPESVRMILTGFADMDSAVKAVNEGNVYRFLTKPCDAQTLIRALIDAIRQYRLEIAERQILEQTLQGAIKVLTDMLALVKPEAFGRASRISRHVRDIAAEMALEQPWQYETAAMLSQIGCLALPDDLLHKVYKGKPLSRMESEEFRGHPAMAVELLDNIPRLEPVSQAILYQEKQFDGYGPPEGGLAGHAIPLGGRILKVVLDFDSLSAGGLNKASGLAELKKRHGWYDPDMILALEVTLGMEANYNLRRVGVADLEENMILAQDVCAGSRVLLAQGQQLSRTLIVSLRNYHRAQRLAEPVEVLVPIR</sequence>
<dbReference type="CDD" id="cd17569">
    <property type="entry name" value="REC_HupR-like"/>
    <property type="match status" value="1"/>
</dbReference>
<keyword evidence="4" id="KW-1185">Reference proteome</keyword>
<dbReference type="InterPro" id="IPR052020">
    <property type="entry name" value="Cyclic_di-GMP/3'3'-cGAMP_PDE"/>
</dbReference>
<dbReference type="InterPro" id="IPR011006">
    <property type="entry name" value="CheY-like_superfamily"/>
</dbReference>
<dbReference type="EMBL" id="CP002085">
    <property type="protein sequence ID" value="ADK83422.1"/>
    <property type="molecule type" value="Genomic_DNA"/>
</dbReference>
<dbReference type="Pfam" id="PF13487">
    <property type="entry name" value="HD_5"/>
    <property type="match status" value="1"/>
</dbReference>
<keyword evidence="1" id="KW-0597">Phosphoprotein</keyword>
<feature type="modified residue" description="4-aspartylphosphate" evidence="1">
    <location>
        <position position="58"/>
    </location>
</feature>
<feature type="domain" description="Response regulatory" evidence="2">
    <location>
        <begin position="9"/>
        <end position="124"/>
    </location>
</feature>
<reference evidence="3 4" key="1">
    <citation type="journal article" date="2010" name="Stand. Genomic Sci.">
        <title>Complete genome sequence of Desulfarculus baarsii type strain (2st14).</title>
        <authorList>
            <person name="Sun H."/>
            <person name="Spring S."/>
            <person name="Lapidus A."/>
            <person name="Davenport K."/>
            <person name="Del Rio T.G."/>
            <person name="Tice H."/>
            <person name="Nolan M."/>
            <person name="Copeland A."/>
            <person name="Cheng J.F."/>
            <person name="Lucas S."/>
            <person name="Tapia R."/>
            <person name="Goodwin L."/>
            <person name="Pitluck S."/>
            <person name="Ivanova N."/>
            <person name="Pagani I."/>
            <person name="Mavromatis K."/>
            <person name="Ovchinnikova G."/>
            <person name="Pati A."/>
            <person name="Chen A."/>
            <person name="Palaniappan K."/>
            <person name="Hauser L."/>
            <person name="Chang Y.J."/>
            <person name="Jeffries C.D."/>
            <person name="Detter J.C."/>
            <person name="Han C."/>
            <person name="Rohde M."/>
            <person name="Brambilla E."/>
            <person name="Goker M."/>
            <person name="Woyke T."/>
            <person name="Bristow J."/>
            <person name="Eisen J.A."/>
            <person name="Markowitz V."/>
            <person name="Hugenholtz P."/>
            <person name="Kyrpides N.C."/>
            <person name="Klenk H.P."/>
            <person name="Land M."/>
        </authorList>
    </citation>
    <scope>NUCLEOTIDE SEQUENCE [LARGE SCALE GENOMIC DNA]</scope>
    <source>
        <strain evidence="4">ATCC 33931 / DSM 2075 / LMG 7858 / VKM B-1802 / 2st14</strain>
    </source>
</reference>